<dbReference type="RefSeq" id="WP_315624066.1">
    <property type="nucleotide sequence ID" value="NZ_JAUHMF010000001.1"/>
</dbReference>
<evidence type="ECO:0000313" key="10">
    <source>
        <dbReference type="EMBL" id="MDT8897413.1"/>
    </source>
</evidence>
<dbReference type="InterPro" id="IPR011527">
    <property type="entry name" value="ABC1_TM_dom"/>
</dbReference>
<dbReference type="Pfam" id="PF00664">
    <property type="entry name" value="ABC_membrane"/>
    <property type="match status" value="1"/>
</dbReference>
<dbReference type="InterPro" id="IPR017871">
    <property type="entry name" value="ABC_transporter-like_CS"/>
</dbReference>
<organism evidence="10 11">
    <name type="scientific">Thermanaerothrix solaris</name>
    <dbReference type="NCBI Taxonomy" id="3058434"/>
    <lineage>
        <taxon>Bacteria</taxon>
        <taxon>Bacillati</taxon>
        <taxon>Chloroflexota</taxon>
        <taxon>Anaerolineae</taxon>
        <taxon>Anaerolineales</taxon>
        <taxon>Anaerolineaceae</taxon>
        <taxon>Thermanaerothrix</taxon>
    </lineage>
</organism>
<feature type="transmembrane region" description="Helical" evidence="7">
    <location>
        <begin position="20"/>
        <end position="38"/>
    </location>
</feature>
<gene>
    <name evidence="10" type="primary">cydD</name>
    <name evidence="10" type="ORF">QYE77_03975</name>
</gene>
<dbReference type="Gene3D" id="3.40.50.300">
    <property type="entry name" value="P-loop containing nucleotide triphosphate hydrolases"/>
    <property type="match status" value="1"/>
</dbReference>
<dbReference type="PROSITE" id="PS00211">
    <property type="entry name" value="ABC_TRANSPORTER_1"/>
    <property type="match status" value="1"/>
</dbReference>
<feature type="domain" description="ABC transmembrane type-1" evidence="9">
    <location>
        <begin position="20"/>
        <end position="303"/>
    </location>
</feature>
<evidence type="ECO:0000256" key="5">
    <source>
        <dbReference type="ARBA" id="ARBA00022989"/>
    </source>
</evidence>
<keyword evidence="3" id="KW-0547">Nucleotide-binding</keyword>
<keyword evidence="11" id="KW-1185">Reference proteome</keyword>
<feature type="domain" description="ABC transporter" evidence="8">
    <location>
        <begin position="347"/>
        <end position="582"/>
    </location>
</feature>
<feature type="transmembrane region" description="Helical" evidence="7">
    <location>
        <begin position="132"/>
        <end position="152"/>
    </location>
</feature>
<feature type="transmembrane region" description="Helical" evidence="7">
    <location>
        <begin position="158"/>
        <end position="178"/>
    </location>
</feature>
<dbReference type="SUPFAM" id="SSF52540">
    <property type="entry name" value="P-loop containing nucleoside triphosphate hydrolases"/>
    <property type="match status" value="1"/>
</dbReference>
<protein>
    <submittedName>
        <fullName evidence="10">Thiol reductant ABC exporter subunit CydD</fullName>
    </submittedName>
</protein>
<feature type="transmembrane region" description="Helical" evidence="7">
    <location>
        <begin position="58"/>
        <end position="78"/>
    </location>
</feature>
<keyword evidence="5 7" id="KW-1133">Transmembrane helix</keyword>
<dbReference type="PROSITE" id="PS50893">
    <property type="entry name" value="ABC_TRANSPORTER_2"/>
    <property type="match status" value="1"/>
</dbReference>
<keyword evidence="4" id="KW-0067">ATP-binding</keyword>
<evidence type="ECO:0000259" key="9">
    <source>
        <dbReference type="PROSITE" id="PS50929"/>
    </source>
</evidence>
<dbReference type="EMBL" id="JAUHMF010000001">
    <property type="protein sequence ID" value="MDT8897413.1"/>
    <property type="molecule type" value="Genomic_DNA"/>
</dbReference>
<dbReference type="InterPro" id="IPR027417">
    <property type="entry name" value="P-loop_NTPase"/>
</dbReference>
<dbReference type="InterPro" id="IPR003593">
    <property type="entry name" value="AAA+_ATPase"/>
</dbReference>
<dbReference type="SMART" id="SM00382">
    <property type="entry name" value="AAA"/>
    <property type="match status" value="1"/>
</dbReference>
<keyword evidence="2 7" id="KW-0812">Transmembrane</keyword>
<dbReference type="NCBIfam" id="TIGR02857">
    <property type="entry name" value="CydD"/>
    <property type="match status" value="1"/>
</dbReference>
<dbReference type="InterPro" id="IPR003439">
    <property type="entry name" value="ABC_transporter-like_ATP-bd"/>
</dbReference>
<proteinExistence type="predicted"/>
<dbReference type="Gene3D" id="1.20.1560.10">
    <property type="entry name" value="ABC transporter type 1, transmembrane domain"/>
    <property type="match status" value="1"/>
</dbReference>
<reference evidence="10 11" key="1">
    <citation type="submission" date="2023-07" db="EMBL/GenBank/DDBJ databases">
        <title>Novel species of Thermanaerothrix with wide hydrolytic capabilities.</title>
        <authorList>
            <person name="Zayulina K.S."/>
            <person name="Podosokorskaya O.A."/>
            <person name="Elcheninov A.G."/>
        </authorList>
    </citation>
    <scope>NUCLEOTIDE SEQUENCE [LARGE SCALE GENOMIC DNA]</scope>
    <source>
        <strain evidence="10 11">4228-RoL</strain>
    </source>
</reference>
<evidence type="ECO:0000256" key="3">
    <source>
        <dbReference type="ARBA" id="ARBA00022741"/>
    </source>
</evidence>
<dbReference type="Pfam" id="PF00005">
    <property type="entry name" value="ABC_tran"/>
    <property type="match status" value="1"/>
</dbReference>
<evidence type="ECO:0000256" key="2">
    <source>
        <dbReference type="ARBA" id="ARBA00022692"/>
    </source>
</evidence>
<dbReference type="SUPFAM" id="SSF90123">
    <property type="entry name" value="ABC transporter transmembrane region"/>
    <property type="match status" value="1"/>
</dbReference>
<evidence type="ECO:0000256" key="4">
    <source>
        <dbReference type="ARBA" id="ARBA00022840"/>
    </source>
</evidence>
<dbReference type="PANTHER" id="PTHR24221">
    <property type="entry name" value="ATP-BINDING CASSETTE SUB-FAMILY B"/>
    <property type="match status" value="1"/>
</dbReference>
<evidence type="ECO:0000256" key="1">
    <source>
        <dbReference type="ARBA" id="ARBA00004651"/>
    </source>
</evidence>
<feature type="transmembrane region" description="Helical" evidence="7">
    <location>
        <begin position="268"/>
        <end position="289"/>
    </location>
</feature>
<evidence type="ECO:0000259" key="8">
    <source>
        <dbReference type="PROSITE" id="PS50893"/>
    </source>
</evidence>
<keyword evidence="6 7" id="KW-0472">Membrane</keyword>
<dbReference type="Proteomes" id="UP001254165">
    <property type="component" value="Unassembled WGS sequence"/>
</dbReference>
<comment type="subcellular location">
    <subcellularLocation>
        <location evidence="1">Cell membrane</location>
        <topology evidence="1">Multi-pass membrane protein</topology>
    </subcellularLocation>
</comment>
<name>A0ABU3NKN3_9CHLR</name>
<dbReference type="InterPro" id="IPR014216">
    <property type="entry name" value="ABC_transptr_CydD"/>
</dbReference>
<dbReference type="PROSITE" id="PS50929">
    <property type="entry name" value="ABC_TM1F"/>
    <property type="match status" value="1"/>
</dbReference>
<dbReference type="InterPro" id="IPR036640">
    <property type="entry name" value="ABC1_TM_sf"/>
</dbReference>
<evidence type="ECO:0000313" key="11">
    <source>
        <dbReference type="Proteomes" id="UP001254165"/>
    </source>
</evidence>
<sequence>MRHEVRRLLDWVHSQRGDFFLVLATGMTLGGLIVFQAYTLAYILDAAFIHHHFRADLYPWLGILLGVIATRAVATWVNEVAAQRLAVRIKAQLRGELLRAILHAGPAYLKTQPAGDLTATLMQGIESLEPFFAYYLPQIVLAAGVPVLILAVVFPLDWLTGIIFLFTAPLVPLFMILIGRMAERVTRRQWRALQRLNDYILDTIQGLVSLKAMGRTRDREVRLGRVSDAYYATTLSVLRVTFLSALAMELISTISTALVAVEIGLRLLYGRLDFLQAFFILLIAPEFYLPLRMLGQRFHAAMSGIDAAQSIFSLLDEAAEKSTFSRLVLEVKSQTPSVTLKTPPQRIRFESVSFVYPGRPELTLQEVGFEIHHGQKVALIGPSGAGKTTLAYLLLGFLQPTQGQIWVDDVPLAQIPFVEWRRWIAWVPQMPYLFNASLAWNVRMSRPMASENAFREAIRQAGLEEIGARYPQEWEREIGEWGRAISGGEAQRVALARAFLKDAPILVMDEPTAHLDPDLEVYLERHLRALWEGRTCLIIAHRLSTIQNADWVLVLDHGRIRVQGKPSDLLGRLTPDMTRWTMGGEP</sequence>
<comment type="caution">
    <text evidence="10">The sequence shown here is derived from an EMBL/GenBank/DDBJ whole genome shotgun (WGS) entry which is preliminary data.</text>
</comment>
<dbReference type="PANTHER" id="PTHR24221:SF590">
    <property type="entry name" value="COMPONENT LINKED WITH THE ASSEMBLY OF CYTOCHROME' TRANSPORT TRANSMEMBRANE ATP-BINDING PROTEIN ABC TRANSPORTER CYDD-RELATED"/>
    <property type="match status" value="1"/>
</dbReference>
<dbReference type="InterPro" id="IPR039421">
    <property type="entry name" value="Type_1_exporter"/>
</dbReference>
<dbReference type="PROSITE" id="PS50096">
    <property type="entry name" value="IQ"/>
    <property type="match status" value="1"/>
</dbReference>
<dbReference type="CDD" id="cd18584">
    <property type="entry name" value="ABC_6TM_AarD_CydD"/>
    <property type="match status" value="1"/>
</dbReference>
<accession>A0ABU3NKN3</accession>
<evidence type="ECO:0000256" key="6">
    <source>
        <dbReference type="ARBA" id="ARBA00023136"/>
    </source>
</evidence>
<evidence type="ECO:0000256" key="7">
    <source>
        <dbReference type="SAM" id="Phobius"/>
    </source>
</evidence>